<keyword evidence="8 10" id="KW-0472">Membrane</keyword>
<evidence type="ECO:0000256" key="9">
    <source>
        <dbReference type="PROSITE-ProRule" id="PRU00703"/>
    </source>
</evidence>
<keyword evidence="6 10" id="KW-1133">Transmembrane helix</keyword>
<evidence type="ECO:0000256" key="6">
    <source>
        <dbReference type="ARBA" id="ARBA00022989"/>
    </source>
</evidence>
<reference evidence="15" key="1">
    <citation type="journal article" date="2019" name="Int. J. Syst. Evol. Microbiol.">
        <title>The Global Catalogue of Microorganisms (GCM) 10K type strain sequencing project: providing services to taxonomists for standard genome sequencing and annotation.</title>
        <authorList>
            <consortium name="The Broad Institute Genomics Platform"/>
            <consortium name="The Broad Institute Genome Sequencing Center for Infectious Disease"/>
            <person name="Wu L."/>
            <person name="Ma J."/>
        </authorList>
    </citation>
    <scope>NUCLEOTIDE SEQUENCE [LARGE SCALE GENOMIC DNA]</scope>
    <source>
        <strain evidence="15">JCM 17316</strain>
    </source>
</reference>
<dbReference type="InterPro" id="IPR051676">
    <property type="entry name" value="UPF0053_domain"/>
</dbReference>
<dbReference type="Proteomes" id="UP001500266">
    <property type="component" value="Unassembled WGS sequence"/>
</dbReference>
<dbReference type="Gene3D" id="3.30.465.10">
    <property type="match status" value="1"/>
</dbReference>
<dbReference type="SMART" id="SM01091">
    <property type="entry name" value="CorC_HlyC"/>
    <property type="match status" value="1"/>
</dbReference>
<dbReference type="PROSITE" id="PS51371">
    <property type="entry name" value="CBS"/>
    <property type="match status" value="2"/>
</dbReference>
<feature type="transmembrane region" description="Helical" evidence="11">
    <location>
        <begin position="90"/>
        <end position="115"/>
    </location>
</feature>
<evidence type="ECO:0000256" key="2">
    <source>
        <dbReference type="ARBA" id="ARBA00006337"/>
    </source>
</evidence>
<evidence type="ECO:0000256" key="5">
    <source>
        <dbReference type="ARBA" id="ARBA00022737"/>
    </source>
</evidence>
<dbReference type="SUPFAM" id="SSF56176">
    <property type="entry name" value="FAD-binding/transporter-associated domain-like"/>
    <property type="match status" value="1"/>
</dbReference>
<dbReference type="Pfam" id="PF03471">
    <property type="entry name" value="CorC_HlyC"/>
    <property type="match status" value="1"/>
</dbReference>
<proteinExistence type="inferred from homology"/>
<dbReference type="InterPro" id="IPR005170">
    <property type="entry name" value="Transptr-assoc_dom"/>
</dbReference>
<keyword evidence="4 10" id="KW-0812">Transmembrane</keyword>
<evidence type="ECO:0000313" key="15">
    <source>
        <dbReference type="Proteomes" id="UP001500266"/>
    </source>
</evidence>
<evidence type="ECO:0000256" key="7">
    <source>
        <dbReference type="ARBA" id="ARBA00023122"/>
    </source>
</evidence>
<feature type="domain" description="CBS" evidence="12">
    <location>
        <begin position="219"/>
        <end position="279"/>
    </location>
</feature>
<keyword evidence="15" id="KW-1185">Reference proteome</keyword>
<dbReference type="InterPro" id="IPR046342">
    <property type="entry name" value="CBS_dom_sf"/>
</dbReference>
<comment type="caution">
    <text evidence="14">The sequence shown here is derived from an EMBL/GenBank/DDBJ whole genome shotgun (WGS) entry which is preliminary data.</text>
</comment>
<dbReference type="InterPro" id="IPR000644">
    <property type="entry name" value="CBS_dom"/>
</dbReference>
<keyword evidence="5" id="KW-0677">Repeat</keyword>
<dbReference type="Pfam" id="PF01595">
    <property type="entry name" value="CNNM"/>
    <property type="match status" value="1"/>
</dbReference>
<feature type="transmembrane region" description="Helical" evidence="11">
    <location>
        <begin position="58"/>
        <end position="78"/>
    </location>
</feature>
<dbReference type="InterPro" id="IPR016169">
    <property type="entry name" value="FAD-bd_PCMH_sub2"/>
</dbReference>
<comment type="similarity">
    <text evidence="2">Belongs to the UPF0053 family.</text>
</comment>
<name>A0ABP7Z7P3_9ACTN</name>
<sequence>MDLALGLPAVVALTAATGYFVAQEFVFVTADRPTLEALAARGDRRAARAVRVMERLSFMLSGAQLGITVTALVVGFIAEPALAGLIAPALAAAGVPAGATGGIALAFGFLLATVIQMVLGELFPKNLALSRADAMARALASSTLVYLAVAAPLIRLFDASANRLLRAAGIEPVQELRHGATLEELGHIVGESGEQLEERHAELLERALAFPDRTAGEAMVPRVDVVTVPGGTPVARMAEVIAEAGHSRYPVVGDSVDDVLGVVGLEELVRLPPDAPVPVRRVARPAPLLPDTLPLPEVVVRLQAGGTAMALVIDEYGGFAGLITWEDVAEELVGEIADELEAAGVPARRRGRWWITDAGLRVDEVAHETGIALPEGDYETVAGLLLRRLGRVAEPGDAVTVDLPPARLGEPPRRAVVEVLTVRRHVPETIRLRVTAAVPEGEERGAE</sequence>
<dbReference type="SUPFAM" id="SSF54631">
    <property type="entry name" value="CBS-domain pair"/>
    <property type="match status" value="1"/>
</dbReference>
<feature type="domain" description="CNNM transmembrane" evidence="13">
    <location>
        <begin position="1"/>
        <end position="202"/>
    </location>
</feature>
<dbReference type="PANTHER" id="PTHR43099:SF6">
    <property type="entry name" value="UPF0053 PROTEIN RV1842C"/>
    <property type="match status" value="1"/>
</dbReference>
<keyword evidence="7 9" id="KW-0129">CBS domain</keyword>
<evidence type="ECO:0000259" key="12">
    <source>
        <dbReference type="PROSITE" id="PS51371"/>
    </source>
</evidence>
<dbReference type="EMBL" id="BAABDO010000078">
    <property type="protein sequence ID" value="GAA4149342.1"/>
    <property type="molecule type" value="Genomic_DNA"/>
</dbReference>
<evidence type="ECO:0000256" key="11">
    <source>
        <dbReference type="SAM" id="Phobius"/>
    </source>
</evidence>
<evidence type="ECO:0000313" key="14">
    <source>
        <dbReference type="EMBL" id="GAA4149342.1"/>
    </source>
</evidence>
<dbReference type="InterPro" id="IPR036318">
    <property type="entry name" value="FAD-bd_PCMH-like_sf"/>
</dbReference>
<protein>
    <submittedName>
        <fullName evidence="14">Hemolysin family protein</fullName>
    </submittedName>
</protein>
<feature type="transmembrane region" description="Helical" evidence="11">
    <location>
        <begin position="135"/>
        <end position="157"/>
    </location>
</feature>
<dbReference type="PROSITE" id="PS51846">
    <property type="entry name" value="CNNM"/>
    <property type="match status" value="1"/>
</dbReference>
<gene>
    <name evidence="14" type="ORF">GCM10022416_44580</name>
</gene>
<dbReference type="Gene3D" id="3.10.580.10">
    <property type="entry name" value="CBS-domain"/>
    <property type="match status" value="1"/>
</dbReference>
<dbReference type="InterPro" id="IPR002550">
    <property type="entry name" value="CNNM"/>
</dbReference>
<keyword evidence="3" id="KW-1003">Cell membrane</keyword>
<evidence type="ECO:0000256" key="8">
    <source>
        <dbReference type="ARBA" id="ARBA00023136"/>
    </source>
</evidence>
<dbReference type="SMART" id="SM00116">
    <property type="entry name" value="CBS"/>
    <property type="match status" value="2"/>
</dbReference>
<evidence type="ECO:0000256" key="4">
    <source>
        <dbReference type="ARBA" id="ARBA00022692"/>
    </source>
</evidence>
<accession>A0ABP7Z7P3</accession>
<evidence type="ECO:0000259" key="13">
    <source>
        <dbReference type="PROSITE" id="PS51846"/>
    </source>
</evidence>
<evidence type="ECO:0000256" key="10">
    <source>
        <dbReference type="PROSITE-ProRule" id="PRU01193"/>
    </source>
</evidence>
<feature type="domain" description="CBS" evidence="12">
    <location>
        <begin position="282"/>
        <end position="339"/>
    </location>
</feature>
<comment type="subcellular location">
    <subcellularLocation>
        <location evidence="1">Cell membrane</location>
        <topology evidence="1">Multi-pass membrane protein</topology>
    </subcellularLocation>
</comment>
<dbReference type="RefSeq" id="WP_345023465.1">
    <property type="nucleotide sequence ID" value="NZ_BAABDO010000078.1"/>
</dbReference>
<dbReference type="PANTHER" id="PTHR43099">
    <property type="entry name" value="UPF0053 PROTEIN YRKA"/>
    <property type="match status" value="1"/>
</dbReference>
<evidence type="ECO:0000256" key="3">
    <source>
        <dbReference type="ARBA" id="ARBA00022475"/>
    </source>
</evidence>
<dbReference type="CDD" id="cd04590">
    <property type="entry name" value="CBS_pair_CorC_HlyC_assoc"/>
    <property type="match status" value="1"/>
</dbReference>
<organism evidence="14 15">
    <name type="scientific">Actinomadura keratinilytica</name>
    <dbReference type="NCBI Taxonomy" id="547461"/>
    <lineage>
        <taxon>Bacteria</taxon>
        <taxon>Bacillati</taxon>
        <taxon>Actinomycetota</taxon>
        <taxon>Actinomycetes</taxon>
        <taxon>Streptosporangiales</taxon>
        <taxon>Thermomonosporaceae</taxon>
        <taxon>Actinomadura</taxon>
    </lineage>
</organism>
<dbReference type="Pfam" id="PF00571">
    <property type="entry name" value="CBS"/>
    <property type="match status" value="2"/>
</dbReference>
<dbReference type="InterPro" id="IPR044751">
    <property type="entry name" value="Ion_transp-like_CBS"/>
</dbReference>
<evidence type="ECO:0000256" key="1">
    <source>
        <dbReference type="ARBA" id="ARBA00004651"/>
    </source>
</evidence>